<comment type="subcellular location">
    <subcellularLocation>
        <location evidence="1">Cell envelope</location>
    </subcellularLocation>
</comment>
<evidence type="ECO:0000313" key="8">
    <source>
        <dbReference type="Proteomes" id="UP000028013"/>
    </source>
</evidence>
<feature type="signal peptide" evidence="5">
    <location>
        <begin position="1"/>
        <end position="21"/>
    </location>
</feature>
<dbReference type="InterPro" id="IPR013766">
    <property type="entry name" value="Thioredoxin_domain"/>
</dbReference>
<dbReference type="EMBL" id="JNHN01000174">
    <property type="protein sequence ID" value="KDS50511.1"/>
    <property type="molecule type" value="Genomic_DNA"/>
</dbReference>
<dbReference type="GO" id="GO:0030313">
    <property type="term" value="C:cell envelope"/>
    <property type="evidence" value="ECO:0007669"/>
    <property type="project" value="UniProtKB-SubCell"/>
</dbReference>
<dbReference type="SUPFAM" id="SSF52833">
    <property type="entry name" value="Thioredoxin-like"/>
    <property type="match status" value="1"/>
</dbReference>
<dbReference type="Proteomes" id="UP000028013">
    <property type="component" value="Unassembled WGS sequence"/>
</dbReference>
<evidence type="ECO:0000259" key="6">
    <source>
        <dbReference type="PROSITE" id="PS51352"/>
    </source>
</evidence>
<dbReference type="PANTHER" id="PTHR42852:SF6">
    <property type="entry name" value="THIOL:DISULFIDE INTERCHANGE PROTEIN DSBE"/>
    <property type="match status" value="1"/>
</dbReference>
<evidence type="ECO:0000256" key="5">
    <source>
        <dbReference type="SAM" id="SignalP"/>
    </source>
</evidence>
<evidence type="ECO:0000256" key="2">
    <source>
        <dbReference type="ARBA" id="ARBA00022748"/>
    </source>
</evidence>
<feature type="domain" description="Thioredoxin" evidence="6">
    <location>
        <begin position="33"/>
        <end position="174"/>
    </location>
</feature>
<reference evidence="7 8" key="1">
    <citation type="submission" date="2014-04" db="EMBL/GenBank/DDBJ databases">
        <authorList>
            <person name="Sears C."/>
            <person name="Carroll K."/>
            <person name="Sack B.R."/>
            <person name="Qadri F."/>
            <person name="Myers L.L."/>
            <person name="Chung G.-T."/>
            <person name="Escheverria P."/>
            <person name="Fraser C.M."/>
            <person name="Sadzewicz L."/>
            <person name="Shefchek K.A."/>
            <person name="Tallon L."/>
            <person name="Das S.P."/>
            <person name="Daugherty S."/>
            <person name="Mongodin E.F."/>
        </authorList>
    </citation>
    <scope>NUCLEOTIDE SEQUENCE [LARGE SCALE GENOMIC DNA]</scope>
    <source>
        <strain evidence="7 8">3978 T3 ii</strain>
    </source>
</reference>
<name>A0A078S1H1_BACUN</name>
<dbReference type="InterPro" id="IPR050553">
    <property type="entry name" value="Thioredoxin_ResA/DsbE_sf"/>
</dbReference>
<dbReference type="PATRIC" id="fig|1339349.3.peg.2606"/>
<proteinExistence type="predicted"/>
<organism evidence="7 8">
    <name type="scientific">Bacteroides uniformis str. 3978 T3 ii</name>
    <dbReference type="NCBI Taxonomy" id="1339349"/>
    <lineage>
        <taxon>Bacteria</taxon>
        <taxon>Pseudomonadati</taxon>
        <taxon>Bacteroidota</taxon>
        <taxon>Bacteroidia</taxon>
        <taxon>Bacteroidales</taxon>
        <taxon>Bacteroidaceae</taxon>
        <taxon>Bacteroides</taxon>
    </lineage>
</organism>
<dbReference type="RefSeq" id="WP_035448867.1">
    <property type="nucleotide sequence ID" value="NZ_JNHN01000174.1"/>
</dbReference>
<evidence type="ECO:0000313" key="7">
    <source>
        <dbReference type="EMBL" id="KDS50511.1"/>
    </source>
</evidence>
<sequence>MKKVGFLIFCLFAMCSMAGKAQDVVADSTGYIVKVGEMAPDFTVKLTDGKSITLSELLGKVVMLQFTASWCGVCRKEMPFIEKDIWLKHKSNPDFMLIGIDRDEPLEKVIAFGKSTGVTYPLGLDPGADIFAKYALRKAGITRNVLIDKEGRIVKLTRLYNPEEFASLVKEIDGMLSE</sequence>
<protein>
    <submittedName>
        <fullName evidence="7">AhpC/TSA family protein</fullName>
    </submittedName>
</protein>
<dbReference type="InterPro" id="IPR013740">
    <property type="entry name" value="Redoxin"/>
</dbReference>
<dbReference type="Pfam" id="PF08534">
    <property type="entry name" value="Redoxin"/>
    <property type="match status" value="1"/>
</dbReference>
<keyword evidence="5" id="KW-0732">Signal</keyword>
<comment type="caution">
    <text evidence="7">The sequence shown here is derived from an EMBL/GenBank/DDBJ whole genome shotgun (WGS) entry which is preliminary data.</text>
</comment>
<dbReference type="GO" id="GO:0016491">
    <property type="term" value="F:oxidoreductase activity"/>
    <property type="evidence" value="ECO:0007669"/>
    <property type="project" value="InterPro"/>
</dbReference>
<dbReference type="PROSITE" id="PS51352">
    <property type="entry name" value="THIOREDOXIN_2"/>
    <property type="match status" value="1"/>
</dbReference>
<gene>
    <name evidence="7" type="ORF">M094_1437</name>
</gene>
<dbReference type="GO" id="GO:0017004">
    <property type="term" value="P:cytochrome complex assembly"/>
    <property type="evidence" value="ECO:0007669"/>
    <property type="project" value="UniProtKB-KW"/>
</dbReference>
<evidence type="ECO:0000256" key="1">
    <source>
        <dbReference type="ARBA" id="ARBA00004196"/>
    </source>
</evidence>
<dbReference type="AlphaFoldDB" id="A0A078S1H1"/>
<dbReference type="CDD" id="cd02966">
    <property type="entry name" value="TlpA_like_family"/>
    <property type="match status" value="1"/>
</dbReference>
<accession>A0A078S1H1</accession>
<keyword evidence="4" id="KW-0676">Redox-active center</keyword>
<dbReference type="PANTHER" id="PTHR42852">
    <property type="entry name" value="THIOL:DISULFIDE INTERCHANGE PROTEIN DSBE"/>
    <property type="match status" value="1"/>
</dbReference>
<dbReference type="Gene3D" id="3.40.30.10">
    <property type="entry name" value="Glutaredoxin"/>
    <property type="match status" value="1"/>
</dbReference>
<dbReference type="InterPro" id="IPR036249">
    <property type="entry name" value="Thioredoxin-like_sf"/>
</dbReference>
<evidence type="ECO:0000256" key="4">
    <source>
        <dbReference type="ARBA" id="ARBA00023284"/>
    </source>
</evidence>
<feature type="chain" id="PRO_5001744732" evidence="5">
    <location>
        <begin position="22"/>
        <end position="178"/>
    </location>
</feature>
<keyword evidence="3" id="KW-1015">Disulfide bond</keyword>
<evidence type="ECO:0000256" key="3">
    <source>
        <dbReference type="ARBA" id="ARBA00023157"/>
    </source>
</evidence>
<keyword evidence="2" id="KW-0201">Cytochrome c-type biogenesis</keyword>